<dbReference type="PANTHER" id="PTHR43784">
    <property type="entry name" value="GDSL-LIKE LIPASE/ACYLHYDROLASE, PUTATIVE (AFU_ORTHOLOGUE AFUA_2G00820)-RELATED"/>
    <property type="match status" value="1"/>
</dbReference>
<evidence type="ECO:0000313" key="4">
    <source>
        <dbReference type="Proteomes" id="UP001318300"/>
    </source>
</evidence>
<evidence type="ECO:0000313" key="3">
    <source>
        <dbReference type="EMBL" id="NII41904.1"/>
    </source>
</evidence>
<dbReference type="InterPro" id="IPR036514">
    <property type="entry name" value="SGNH_hydro_sf"/>
</dbReference>
<dbReference type="Proteomes" id="UP001318300">
    <property type="component" value="Unassembled WGS sequence"/>
</dbReference>
<dbReference type="Pfam" id="PF13472">
    <property type="entry name" value="Lipase_GDSL_2"/>
    <property type="match status" value="1"/>
</dbReference>
<accession>A0ABX0TCI8</accession>
<feature type="region of interest" description="Disordered" evidence="1">
    <location>
        <begin position="239"/>
        <end position="268"/>
    </location>
</feature>
<dbReference type="Gene3D" id="3.40.50.1110">
    <property type="entry name" value="SGNH hydrolase"/>
    <property type="match status" value="1"/>
</dbReference>
<comment type="caution">
    <text evidence="3">The sequence shown here is derived from an EMBL/GenBank/DDBJ whole genome shotgun (WGS) entry which is preliminary data.</text>
</comment>
<dbReference type="RefSeq" id="WP_166780938.1">
    <property type="nucleotide sequence ID" value="NZ_JAAOYO010000004.1"/>
</dbReference>
<dbReference type="InterPro" id="IPR053140">
    <property type="entry name" value="GDSL_Rv0518-like"/>
</dbReference>
<organism evidence="3 4">
    <name type="scientific">Curtobacterium salicis</name>
    <dbReference type="NCBI Taxonomy" id="1779862"/>
    <lineage>
        <taxon>Bacteria</taxon>
        <taxon>Bacillati</taxon>
        <taxon>Actinomycetota</taxon>
        <taxon>Actinomycetes</taxon>
        <taxon>Micrococcales</taxon>
        <taxon>Microbacteriaceae</taxon>
        <taxon>Curtobacterium</taxon>
    </lineage>
</organism>
<feature type="domain" description="SGNH hydrolase-type esterase" evidence="2">
    <location>
        <begin position="15"/>
        <end position="190"/>
    </location>
</feature>
<dbReference type="SUPFAM" id="SSF52266">
    <property type="entry name" value="SGNH hydrolase"/>
    <property type="match status" value="1"/>
</dbReference>
<protein>
    <submittedName>
        <fullName evidence="3">Lysophospholipase L1-like esterase</fullName>
    </submittedName>
</protein>
<keyword evidence="4" id="KW-1185">Reference proteome</keyword>
<evidence type="ECO:0000256" key="1">
    <source>
        <dbReference type="SAM" id="MobiDB-lite"/>
    </source>
</evidence>
<sequence>MSTVPARTDPVRYVAIGDSFSEGVGDDGDVPFPGWAGRLAVGLADHLSGPVSYANLAIRGRLLAGVLDGQLDAALALDPAPTLITFCGGGNDMLRPGYDVDVLLGRLAEAADAVAARGIRLALLSPADPSARLPLGRLINARGDAWAEALTGFSRERGLPFVDVSRDPHLGRAEFWSEDRLHMNPLGHQRVADLALHAIADGPEAAVPRVPDATKTSVGEELRYYRDHVVPWVRRRVTGRSSGDGRVAGQGDWATVVPSRSGGPGRLT</sequence>
<dbReference type="CDD" id="cd01832">
    <property type="entry name" value="SGNH_hydrolase_like_1"/>
    <property type="match status" value="1"/>
</dbReference>
<gene>
    <name evidence="3" type="ORF">E9228_002562</name>
</gene>
<dbReference type="EMBL" id="JAAOYO010000004">
    <property type="protein sequence ID" value="NII41904.1"/>
    <property type="molecule type" value="Genomic_DNA"/>
</dbReference>
<proteinExistence type="predicted"/>
<evidence type="ECO:0000259" key="2">
    <source>
        <dbReference type="Pfam" id="PF13472"/>
    </source>
</evidence>
<reference evidence="3 4" key="1">
    <citation type="submission" date="2020-03" db="EMBL/GenBank/DDBJ databases">
        <title>Above-ground endophytic microbial communities from plants in different locations in the United States.</title>
        <authorList>
            <person name="Frank C."/>
        </authorList>
    </citation>
    <scope>NUCLEOTIDE SEQUENCE [LARGE SCALE GENOMIC DNA]</scope>
    <source>
        <strain evidence="3 4">WW7</strain>
    </source>
</reference>
<name>A0ABX0TCI8_9MICO</name>
<dbReference type="PANTHER" id="PTHR43784:SF2">
    <property type="entry name" value="GDSL-LIKE LIPASE_ACYLHYDROLASE, PUTATIVE (AFU_ORTHOLOGUE AFUA_2G00820)-RELATED"/>
    <property type="match status" value="1"/>
</dbReference>
<dbReference type="InterPro" id="IPR013830">
    <property type="entry name" value="SGNH_hydro"/>
</dbReference>